<dbReference type="InterPro" id="IPR047640">
    <property type="entry name" value="RpiR-like"/>
</dbReference>
<dbReference type="Proteomes" id="UP000653472">
    <property type="component" value="Unassembled WGS sequence"/>
</dbReference>
<dbReference type="RefSeq" id="WP_168149414.1">
    <property type="nucleotide sequence ID" value="NZ_JAAVXB010000011.1"/>
</dbReference>
<dbReference type="Gene3D" id="3.40.50.10490">
    <property type="entry name" value="Glucose-6-phosphate isomerase like protein, domain 1"/>
    <property type="match status" value="1"/>
</dbReference>
<dbReference type="GO" id="GO:0097367">
    <property type="term" value="F:carbohydrate derivative binding"/>
    <property type="evidence" value="ECO:0007669"/>
    <property type="project" value="InterPro"/>
</dbReference>
<dbReference type="EMBL" id="JAAVXB010000011">
    <property type="protein sequence ID" value="NKF24090.1"/>
    <property type="molecule type" value="Genomic_DNA"/>
</dbReference>
<evidence type="ECO:0000256" key="1">
    <source>
        <dbReference type="ARBA" id="ARBA00023015"/>
    </source>
</evidence>
<dbReference type="InterPro" id="IPR036388">
    <property type="entry name" value="WH-like_DNA-bd_sf"/>
</dbReference>
<gene>
    <name evidence="7" type="ORF">G7Y82_17395</name>
</gene>
<dbReference type="PANTHER" id="PTHR30514:SF1">
    <property type="entry name" value="HTH-TYPE TRANSCRIPTIONAL REGULATOR HEXR-RELATED"/>
    <property type="match status" value="1"/>
</dbReference>
<dbReference type="InterPro" id="IPR035472">
    <property type="entry name" value="RpiR-like_SIS"/>
</dbReference>
<dbReference type="GO" id="GO:0003700">
    <property type="term" value="F:DNA-binding transcription factor activity"/>
    <property type="evidence" value="ECO:0007669"/>
    <property type="project" value="InterPro"/>
</dbReference>
<sequence>MSGARQKTSGDDALRSPLLARIAAAQDGLRKSERTVAEFVLAQPSIVLNLSIAELAARTGVSQPTVARFAAALGFSGYREFKLRLAQSLASGLPFIHQDVGPDDALELVAPKVFDRAIGGLIDVRNHLDSAALARAVKLLAKARRIDFCGIGNSGIVALDGQHKFFRYGMPCIAYIDTHAMLMAATVVGRGDAVVAISATGRTTDMLAAAEIARESGAAVIAITASDSPLARLATVTLAADVAEDADIYSPMISRIAHLAIVDVLAVGTALALGPPLLKRLERGKRTLHDKRVHRVES</sequence>
<dbReference type="InterPro" id="IPR000281">
    <property type="entry name" value="HTH_RpiR"/>
</dbReference>
<feature type="domain" description="SIS" evidence="6">
    <location>
        <begin position="136"/>
        <end position="275"/>
    </location>
</feature>
<evidence type="ECO:0000256" key="3">
    <source>
        <dbReference type="ARBA" id="ARBA00023163"/>
    </source>
</evidence>
<dbReference type="GO" id="GO:1901135">
    <property type="term" value="P:carbohydrate derivative metabolic process"/>
    <property type="evidence" value="ECO:0007669"/>
    <property type="project" value="InterPro"/>
</dbReference>
<evidence type="ECO:0000313" key="7">
    <source>
        <dbReference type="EMBL" id="NKF24090.1"/>
    </source>
</evidence>
<feature type="domain" description="HTH rpiR-type" evidence="5">
    <location>
        <begin position="16"/>
        <end position="92"/>
    </location>
</feature>
<dbReference type="Gene3D" id="1.10.10.10">
    <property type="entry name" value="Winged helix-like DNA-binding domain superfamily/Winged helix DNA-binding domain"/>
    <property type="match status" value="1"/>
</dbReference>
<dbReference type="PROSITE" id="PS51071">
    <property type="entry name" value="HTH_RPIR"/>
    <property type="match status" value="1"/>
</dbReference>
<dbReference type="CDD" id="cd05013">
    <property type="entry name" value="SIS_RpiR"/>
    <property type="match status" value="1"/>
</dbReference>
<protein>
    <submittedName>
        <fullName evidence="7">SIS domain-containing protein</fullName>
    </submittedName>
</protein>
<dbReference type="GO" id="GO:0003677">
    <property type="term" value="F:DNA binding"/>
    <property type="evidence" value="ECO:0007669"/>
    <property type="project" value="UniProtKB-KW"/>
</dbReference>
<dbReference type="CDD" id="cd00093">
    <property type="entry name" value="HTH_XRE"/>
    <property type="match status" value="1"/>
</dbReference>
<dbReference type="InterPro" id="IPR001387">
    <property type="entry name" value="Cro/C1-type_HTH"/>
</dbReference>
<dbReference type="AlphaFoldDB" id="A0A969WG49"/>
<reference evidence="7" key="1">
    <citation type="submission" date="2020-03" db="EMBL/GenBank/DDBJ databases">
        <title>Solimonas marina sp. nov., isolated from deep seawater of the Pacific Ocean.</title>
        <authorList>
            <person name="Liu X."/>
            <person name="Lai Q."/>
            <person name="Sun F."/>
            <person name="Gai Y."/>
            <person name="Li G."/>
            <person name="Shao Z."/>
        </authorList>
    </citation>
    <scope>NUCLEOTIDE SEQUENCE</scope>
    <source>
        <strain evidence="7">C16B3</strain>
    </source>
</reference>
<evidence type="ECO:0000313" key="8">
    <source>
        <dbReference type="Proteomes" id="UP000653472"/>
    </source>
</evidence>
<keyword evidence="4" id="KW-0472">Membrane</keyword>
<keyword evidence="1" id="KW-0805">Transcription regulation</keyword>
<dbReference type="SUPFAM" id="SSF46689">
    <property type="entry name" value="Homeodomain-like"/>
    <property type="match status" value="1"/>
</dbReference>
<dbReference type="InterPro" id="IPR009057">
    <property type="entry name" value="Homeodomain-like_sf"/>
</dbReference>
<dbReference type="InterPro" id="IPR046348">
    <property type="entry name" value="SIS_dom_sf"/>
</dbReference>
<evidence type="ECO:0000259" key="6">
    <source>
        <dbReference type="PROSITE" id="PS51464"/>
    </source>
</evidence>
<feature type="transmembrane region" description="Helical" evidence="4">
    <location>
        <begin position="256"/>
        <end position="278"/>
    </location>
</feature>
<dbReference type="SUPFAM" id="SSF53697">
    <property type="entry name" value="SIS domain"/>
    <property type="match status" value="1"/>
</dbReference>
<dbReference type="Pfam" id="PF01418">
    <property type="entry name" value="HTH_6"/>
    <property type="match status" value="1"/>
</dbReference>
<keyword evidence="4" id="KW-0812">Transmembrane</keyword>
<evidence type="ECO:0000259" key="5">
    <source>
        <dbReference type="PROSITE" id="PS51071"/>
    </source>
</evidence>
<dbReference type="InterPro" id="IPR001347">
    <property type="entry name" value="SIS_dom"/>
</dbReference>
<evidence type="ECO:0000256" key="4">
    <source>
        <dbReference type="SAM" id="Phobius"/>
    </source>
</evidence>
<name>A0A969WG49_9GAMM</name>
<evidence type="ECO:0000256" key="2">
    <source>
        <dbReference type="ARBA" id="ARBA00023125"/>
    </source>
</evidence>
<dbReference type="PANTHER" id="PTHR30514">
    <property type="entry name" value="GLUCOKINASE"/>
    <property type="match status" value="1"/>
</dbReference>
<dbReference type="PROSITE" id="PS51464">
    <property type="entry name" value="SIS"/>
    <property type="match status" value="1"/>
</dbReference>
<dbReference type="Pfam" id="PF01380">
    <property type="entry name" value="SIS"/>
    <property type="match status" value="1"/>
</dbReference>
<keyword evidence="4" id="KW-1133">Transmembrane helix</keyword>
<comment type="caution">
    <text evidence="7">The sequence shown here is derived from an EMBL/GenBank/DDBJ whole genome shotgun (WGS) entry which is preliminary data.</text>
</comment>
<keyword evidence="2" id="KW-0238">DNA-binding</keyword>
<organism evidence="7 8">
    <name type="scientific">Solimonas marina</name>
    <dbReference type="NCBI Taxonomy" id="2714601"/>
    <lineage>
        <taxon>Bacteria</taxon>
        <taxon>Pseudomonadati</taxon>
        <taxon>Pseudomonadota</taxon>
        <taxon>Gammaproteobacteria</taxon>
        <taxon>Nevskiales</taxon>
        <taxon>Nevskiaceae</taxon>
        <taxon>Solimonas</taxon>
    </lineage>
</organism>
<accession>A0A969WG49</accession>
<keyword evidence="3" id="KW-0804">Transcription</keyword>
<proteinExistence type="predicted"/>
<keyword evidence="8" id="KW-1185">Reference proteome</keyword>